<accession>A0ABP0TAU3</accession>
<dbReference type="Proteomes" id="UP001497512">
    <property type="component" value="Chromosome 1"/>
</dbReference>
<dbReference type="Gene3D" id="1.25.10.10">
    <property type="entry name" value="Leucine-rich Repeat Variant"/>
    <property type="match status" value="1"/>
</dbReference>
<evidence type="ECO:0008006" key="4">
    <source>
        <dbReference type="Google" id="ProtNLM"/>
    </source>
</evidence>
<dbReference type="PANTHER" id="PTHR13554:SF10">
    <property type="entry name" value="26S PROTEASOME NON-ATPASE REGULATORY SUBUNIT 5"/>
    <property type="match status" value="1"/>
</dbReference>
<evidence type="ECO:0000313" key="3">
    <source>
        <dbReference type="Proteomes" id="UP001497512"/>
    </source>
</evidence>
<dbReference type="Pfam" id="PF10508">
    <property type="entry name" value="Proteasom_PSMB"/>
    <property type="match status" value="1"/>
</dbReference>
<dbReference type="InterPro" id="IPR011989">
    <property type="entry name" value="ARM-like"/>
</dbReference>
<protein>
    <recommendedName>
        <fullName evidence="4">ARM repeat superfamily protein</fullName>
    </recommendedName>
</protein>
<evidence type="ECO:0000313" key="2">
    <source>
        <dbReference type="EMBL" id="CAK9190843.1"/>
    </source>
</evidence>
<feature type="region of interest" description="Disordered" evidence="1">
    <location>
        <begin position="524"/>
        <end position="544"/>
    </location>
</feature>
<reference evidence="2 3" key="1">
    <citation type="submission" date="2024-02" db="EMBL/GenBank/DDBJ databases">
        <authorList>
            <consortium name="ELIXIR-Norway"/>
            <consortium name="Elixir Norway"/>
        </authorList>
    </citation>
    <scope>NUCLEOTIDE SEQUENCE [LARGE SCALE GENOMIC DNA]</scope>
</reference>
<organism evidence="2 3">
    <name type="scientific">Sphagnum troendelagicum</name>
    <dbReference type="NCBI Taxonomy" id="128251"/>
    <lineage>
        <taxon>Eukaryota</taxon>
        <taxon>Viridiplantae</taxon>
        <taxon>Streptophyta</taxon>
        <taxon>Embryophyta</taxon>
        <taxon>Bryophyta</taxon>
        <taxon>Sphagnophytina</taxon>
        <taxon>Sphagnopsida</taxon>
        <taxon>Sphagnales</taxon>
        <taxon>Sphagnaceae</taxon>
        <taxon>Sphagnum</taxon>
    </lineage>
</organism>
<keyword evidence="3" id="KW-1185">Reference proteome</keyword>
<sequence length="544" mass="57584">MDIDQTSVDLPLLAVAASEFASYPGVTSDAAAHKFLSEFPLPVLLGALETGSDVPGLETSVVASLERIFQTGYGKALLPESVQYANVGLNAASARVRRLTCFAIAALLQDSDKDDGGGAAAAVRVVAQAHVAAPLLVAVADADASVAKLAVEALVNLAKSPAGLELLFTDKGVGSGRFKEMAMDAPATVRIRALAMAATIFGLSDAAAAAIQGSGVLKVLELELDNSDDMLAQLNAMELLCDLATTPQGARFLLSGNLIGRLISTFGNERIDSLTRSRALTVAARLVALFEQSSSFPLSASDASAIVSAIDQHFVYLKQTEETAARVVDKSEHESALDALALIGSTVRGAELLLLLRASTPPVARHLTEAAFYHRGDGVQLAGIHALASLAGSERSRDSLLLSLDGEAALKDLVYAAAAGQSSMRTPSGLFLNLLQQSPEVRLAMYRLIQPLLARPWCLRELSSNRDLIDILVDTRLESNKEAMEWRHACCMAMASALSSAVQRSALPYTESLSKLEEAVRKGPYASKQEQMESRPIVATQERM</sequence>
<name>A0ABP0TAU3_9BRYO</name>
<proteinExistence type="predicted"/>
<dbReference type="InterPro" id="IPR016024">
    <property type="entry name" value="ARM-type_fold"/>
</dbReference>
<dbReference type="InterPro" id="IPR019538">
    <property type="entry name" value="PSMD5"/>
</dbReference>
<dbReference type="EMBL" id="OZ019893">
    <property type="protein sequence ID" value="CAK9190843.1"/>
    <property type="molecule type" value="Genomic_DNA"/>
</dbReference>
<dbReference type="SUPFAM" id="SSF48371">
    <property type="entry name" value="ARM repeat"/>
    <property type="match status" value="1"/>
</dbReference>
<gene>
    <name evidence="2" type="ORF">CSSPTR1EN2_LOCUS1093</name>
</gene>
<dbReference type="PANTHER" id="PTHR13554">
    <property type="entry name" value="26S PROTEASOME NON-ATPASE REGULATORY SUBUNIT 5-RELATED"/>
    <property type="match status" value="1"/>
</dbReference>
<evidence type="ECO:0000256" key="1">
    <source>
        <dbReference type="SAM" id="MobiDB-lite"/>
    </source>
</evidence>